<feature type="signal peptide" evidence="10">
    <location>
        <begin position="1"/>
        <end position="19"/>
    </location>
</feature>
<comment type="function">
    <text evidence="1 10">Subunit of the oligosaccharyl transferase (OST) complex that catalyzes the initial transfer of a defined glycan (Glc(3)Man(9)GlcNAc(2) in eukaryotes) from the lipid carrier dolichol-pyrophosphate to an asparagine residue within an Asn-X-Ser/Thr consensus motif in nascent polypeptide chains, the first step in protein N-glycosylation. N-glycosylation occurs cotranslationally and the complex associates with the Sec61 complex at the channel-forming translocon complex that mediates protein translocation across the endoplasmic reticulum (ER). All subunits are required for a maximal enzyme activity.</text>
</comment>
<comment type="caution">
    <text evidence="12">The sequence shown here is derived from an EMBL/GenBank/DDBJ whole genome shotgun (WGS) entry which is preliminary data.</text>
</comment>
<dbReference type="STRING" id="1754190.A0A1Y2E5Z7"/>
<comment type="pathway">
    <text evidence="3 10">Protein modification; protein glycosylation.</text>
</comment>
<feature type="chain" id="PRO_5011815198" description="Dolichyl-diphosphooligosaccharide--protein glycosyltransferase subunit 1" evidence="10">
    <location>
        <begin position="20"/>
        <end position="612"/>
    </location>
</feature>
<name>A0A1Y2E5Z7_9FUNG</name>
<reference evidence="12 13" key="1">
    <citation type="submission" date="2016-08" db="EMBL/GenBank/DDBJ databases">
        <title>A Parts List for Fungal Cellulosomes Revealed by Comparative Genomics.</title>
        <authorList>
            <consortium name="DOE Joint Genome Institute"/>
            <person name="Haitjema C.H."/>
            <person name="Gilmore S.P."/>
            <person name="Henske J.K."/>
            <person name="Solomon K.V."/>
            <person name="De Groot R."/>
            <person name="Kuo A."/>
            <person name="Mondo S.J."/>
            <person name="Salamov A.A."/>
            <person name="Labutti K."/>
            <person name="Zhao Z."/>
            <person name="Chiniquy J."/>
            <person name="Barry K."/>
            <person name="Brewer H.M."/>
            <person name="Purvine S.O."/>
            <person name="Wright A.T."/>
            <person name="Boxma B."/>
            <person name="Van Alen T."/>
            <person name="Hackstein J.H."/>
            <person name="Baker S.E."/>
            <person name="Grigoriev I.V."/>
            <person name="O'Malley M.A."/>
        </authorList>
    </citation>
    <scope>NUCLEOTIDE SEQUENCE [LARGE SCALE GENOMIC DNA]</scope>
    <source>
        <strain evidence="12 13">G1</strain>
    </source>
</reference>
<dbReference type="PANTHER" id="PTHR21049">
    <property type="entry name" value="RIBOPHORIN I"/>
    <property type="match status" value="1"/>
</dbReference>
<comment type="subunit">
    <text evidence="10">Component of the oligosaccharyltransferase (OST) complex.</text>
</comment>
<keyword evidence="11" id="KW-0175">Coiled coil</keyword>
<evidence type="ECO:0000313" key="13">
    <source>
        <dbReference type="Proteomes" id="UP000193920"/>
    </source>
</evidence>
<evidence type="ECO:0000256" key="2">
    <source>
        <dbReference type="ARBA" id="ARBA00004115"/>
    </source>
</evidence>
<dbReference type="PANTHER" id="PTHR21049:SF0">
    <property type="entry name" value="DOLICHYL-DIPHOSPHOOLIGOSACCHARIDE--PROTEIN GLYCOSYLTRANSFERASE SUBUNIT 1"/>
    <property type="match status" value="1"/>
</dbReference>
<organism evidence="12 13">
    <name type="scientific">Neocallimastix californiae</name>
    <dbReference type="NCBI Taxonomy" id="1754190"/>
    <lineage>
        <taxon>Eukaryota</taxon>
        <taxon>Fungi</taxon>
        <taxon>Fungi incertae sedis</taxon>
        <taxon>Chytridiomycota</taxon>
        <taxon>Chytridiomycota incertae sedis</taxon>
        <taxon>Neocallimastigomycetes</taxon>
        <taxon>Neocallimastigales</taxon>
        <taxon>Neocallimastigaceae</taxon>
        <taxon>Neocallimastix</taxon>
    </lineage>
</organism>
<feature type="transmembrane region" description="Helical" evidence="10">
    <location>
        <begin position="433"/>
        <end position="452"/>
    </location>
</feature>
<dbReference type="GO" id="GO:0008250">
    <property type="term" value="C:oligosaccharyltransferase complex"/>
    <property type="evidence" value="ECO:0007669"/>
    <property type="project" value="UniProtKB-UniRule"/>
</dbReference>
<evidence type="ECO:0000256" key="1">
    <source>
        <dbReference type="ARBA" id="ARBA00002791"/>
    </source>
</evidence>
<evidence type="ECO:0000256" key="8">
    <source>
        <dbReference type="ARBA" id="ARBA00022989"/>
    </source>
</evidence>
<dbReference type="InterPro" id="IPR007676">
    <property type="entry name" value="Ribophorin_I"/>
</dbReference>
<keyword evidence="7 10" id="KW-0256">Endoplasmic reticulum</keyword>
<evidence type="ECO:0000256" key="9">
    <source>
        <dbReference type="ARBA" id="ARBA00023136"/>
    </source>
</evidence>
<protein>
    <recommendedName>
        <fullName evidence="10">Dolichyl-diphosphooligosaccharide--protein glycosyltransferase subunit 1</fullName>
    </recommendedName>
</protein>
<evidence type="ECO:0000256" key="11">
    <source>
        <dbReference type="SAM" id="Coils"/>
    </source>
</evidence>
<evidence type="ECO:0000256" key="7">
    <source>
        <dbReference type="ARBA" id="ARBA00022824"/>
    </source>
</evidence>
<evidence type="ECO:0000256" key="10">
    <source>
        <dbReference type="RuleBase" id="RU361143"/>
    </source>
</evidence>
<dbReference type="Proteomes" id="UP000193920">
    <property type="component" value="Unassembled WGS sequence"/>
</dbReference>
<evidence type="ECO:0000313" key="12">
    <source>
        <dbReference type="EMBL" id="ORY66877.1"/>
    </source>
</evidence>
<dbReference type="GO" id="GO:0018279">
    <property type="term" value="P:protein N-linked glycosylation via asparagine"/>
    <property type="evidence" value="ECO:0007669"/>
    <property type="project" value="TreeGrafter"/>
</dbReference>
<evidence type="ECO:0000256" key="3">
    <source>
        <dbReference type="ARBA" id="ARBA00004922"/>
    </source>
</evidence>
<keyword evidence="8 10" id="KW-1133">Transmembrane helix</keyword>
<sequence>MNLKLVTIFIALILSLTNAFEVPDNVFINNLHRQFEISSAVARENIAISVRAKEDDVNYFYLCYKKELIPHISTMVAFTKADKEKVLKITQKDVEDGNLTYFKVDLEEPIKAGERVIVNVEATFVKILKPYPKYIEQNDDQYVLFETNVYYLSPYDVTKQKTTFKIGDTIKSYSKEPEPVKEENDDVYYGPYENIKPGTERIVSLHYKLKDRFIHFESIERTIEISHWCHTVSFKEDLVVHHDGSELKNNFNRIAFQKSQFYTETPSSVKDMIFVLPPRAEDIFFVDIIGNVSTSAFHKDNTRTLLQVLPRYPLFGGWKYTWSQGYNNPLDGNVKYNSKIKKYIFQAPILLSLKNVPIDHFKLNVVLPEGVRNVEVHLPYAFDSDERKMTYSYLDTTGRPTIVLEKDNVCDDHFQYFQISYSLPFYFSFQKPLVVALVIFTLFVISMVWTRIDLSIVKDPRADLHDLAVSYWESVAGDTSTAQKVLSKLTSVNETFIQNRNKEAYDSSVENVSEKLEESINALNRTQDLLEDIEQQQLVKNIKKLIDLIKDKKDKINDKGKRVLNARIRIERMDAETKEAAEKELLKKEEIFDQEIKDIDSNIESIVNTQIL</sequence>
<dbReference type="Pfam" id="PF04597">
    <property type="entry name" value="Ribophorin_I"/>
    <property type="match status" value="1"/>
</dbReference>
<keyword evidence="13" id="KW-1185">Reference proteome</keyword>
<dbReference type="UniPathway" id="UPA00378"/>
<keyword evidence="5 10" id="KW-0812">Transmembrane</keyword>
<proteinExistence type="inferred from homology"/>
<feature type="coiled-coil region" evidence="11">
    <location>
        <begin position="509"/>
        <end position="559"/>
    </location>
</feature>
<comment type="similarity">
    <text evidence="4 10">Belongs to the OST1 family.</text>
</comment>
<comment type="subcellular location">
    <subcellularLocation>
        <location evidence="2 10">Endoplasmic reticulum membrane</location>
        <topology evidence="2 10">Single-pass type I membrane protein</topology>
    </subcellularLocation>
</comment>
<accession>A0A1Y2E5Z7</accession>
<keyword evidence="6 10" id="KW-0732">Signal</keyword>
<evidence type="ECO:0000256" key="6">
    <source>
        <dbReference type="ARBA" id="ARBA00022729"/>
    </source>
</evidence>
<dbReference type="OrthoDB" id="310030at2759"/>
<dbReference type="AlphaFoldDB" id="A0A1Y2E5Z7"/>
<keyword evidence="9 10" id="KW-0472">Membrane</keyword>
<gene>
    <name evidence="12" type="ORF">LY90DRAFT_380124</name>
</gene>
<dbReference type="EMBL" id="MCOG01000049">
    <property type="protein sequence ID" value="ORY66877.1"/>
    <property type="molecule type" value="Genomic_DNA"/>
</dbReference>
<evidence type="ECO:0000256" key="5">
    <source>
        <dbReference type="ARBA" id="ARBA00022692"/>
    </source>
</evidence>
<evidence type="ECO:0000256" key="4">
    <source>
        <dbReference type="ARBA" id="ARBA00008905"/>
    </source>
</evidence>